<protein>
    <submittedName>
        <fullName evidence="1">Uncharacterized protein</fullName>
    </submittedName>
</protein>
<proteinExistence type="predicted"/>
<accession>A0AAV5WM53</accession>
<dbReference type="EMBL" id="BTSY01000006">
    <property type="protein sequence ID" value="GMT31620.1"/>
    <property type="molecule type" value="Genomic_DNA"/>
</dbReference>
<dbReference type="AlphaFoldDB" id="A0AAV5WM53"/>
<dbReference type="Proteomes" id="UP001432322">
    <property type="component" value="Unassembled WGS sequence"/>
</dbReference>
<reference evidence="1" key="1">
    <citation type="submission" date="2023-10" db="EMBL/GenBank/DDBJ databases">
        <title>Genome assembly of Pristionchus species.</title>
        <authorList>
            <person name="Yoshida K."/>
            <person name="Sommer R.J."/>
        </authorList>
    </citation>
    <scope>NUCLEOTIDE SEQUENCE</scope>
    <source>
        <strain evidence="1">RS5133</strain>
    </source>
</reference>
<keyword evidence="2" id="KW-1185">Reference proteome</keyword>
<evidence type="ECO:0000313" key="2">
    <source>
        <dbReference type="Proteomes" id="UP001432322"/>
    </source>
</evidence>
<evidence type="ECO:0000313" key="1">
    <source>
        <dbReference type="EMBL" id="GMT31620.1"/>
    </source>
</evidence>
<name>A0AAV5WM53_9BILA</name>
<feature type="non-terminal residue" evidence="1">
    <location>
        <position position="137"/>
    </location>
</feature>
<gene>
    <name evidence="1" type="ORF">PFISCL1PPCAC_22917</name>
</gene>
<sequence length="137" mass="15269">MGVHSNRNTVSSKSHFERKYHGQEFLIADLDDTVPVEVLVSERRGQRLQNDAKLDEVVKVDTASVRPIELVHEDSVERRRESSTESSQCVGQLSPVDVARSVVVKAAEARRPVVHVVPQRLEFAEFDGAVTIGVEHS</sequence>
<organism evidence="1 2">
    <name type="scientific">Pristionchus fissidentatus</name>
    <dbReference type="NCBI Taxonomy" id="1538716"/>
    <lineage>
        <taxon>Eukaryota</taxon>
        <taxon>Metazoa</taxon>
        <taxon>Ecdysozoa</taxon>
        <taxon>Nematoda</taxon>
        <taxon>Chromadorea</taxon>
        <taxon>Rhabditida</taxon>
        <taxon>Rhabditina</taxon>
        <taxon>Diplogasteromorpha</taxon>
        <taxon>Diplogasteroidea</taxon>
        <taxon>Neodiplogasteridae</taxon>
        <taxon>Pristionchus</taxon>
    </lineage>
</organism>
<comment type="caution">
    <text evidence="1">The sequence shown here is derived from an EMBL/GenBank/DDBJ whole genome shotgun (WGS) entry which is preliminary data.</text>
</comment>